<feature type="compositionally biased region" description="Low complexity" evidence="1">
    <location>
        <begin position="81"/>
        <end position="91"/>
    </location>
</feature>
<organism evidence="3 4">
    <name type="scientific">Streptomyces globisporus</name>
    <dbReference type="NCBI Taxonomy" id="1908"/>
    <lineage>
        <taxon>Bacteria</taxon>
        <taxon>Bacillati</taxon>
        <taxon>Actinomycetota</taxon>
        <taxon>Actinomycetes</taxon>
        <taxon>Kitasatosporales</taxon>
        <taxon>Streptomycetaceae</taxon>
        <taxon>Streptomyces</taxon>
    </lineage>
</organism>
<accession>A0A423UY39</accession>
<sequence>MTPEPYEHLPRRTRDDKRVRDEDLFRDALHRTVGALTLQPDLVSDAVREGHRRRARSRGYAVAGAFVAVTGLTLGLSVLGPRLLPGPDTGPAAGGPPGRRRTPD</sequence>
<name>A0A423UY39_STRGL</name>
<comment type="caution">
    <text evidence="3">The sequence shown here is derived from an EMBL/GenBank/DDBJ whole genome shotgun (WGS) entry which is preliminary data.</text>
</comment>
<reference evidence="3 4" key="1">
    <citation type="submission" date="2018-08" db="EMBL/GenBank/DDBJ databases">
        <title>Streptomyces globisporus 1912-4Crt, whole genome shotgun sequence.</title>
        <authorList>
            <person name="Matselyukh B."/>
        </authorList>
    </citation>
    <scope>NUCLEOTIDE SEQUENCE [LARGE SCALE GENOMIC DNA]</scope>
    <source>
        <strain evidence="3 4">1912-4Crt</strain>
    </source>
</reference>
<feature type="non-terminal residue" evidence="3">
    <location>
        <position position="104"/>
    </location>
</feature>
<gene>
    <name evidence="3" type="ORF">D3105_17810</name>
</gene>
<keyword evidence="2" id="KW-0472">Membrane</keyword>
<feature type="region of interest" description="Disordered" evidence="1">
    <location>
        <begin position="81"/>
        <end position="104"/>
    </location>
</feature>
<evidence type="ECO:0000313" key="3">
    <source>
        <dbReference type="EMBL" id="ROV67242.1"/>
    </source>
</evidence>
<protein>
    <submittedName>
        <fullName evidence="3">Uncharacterized protein</fullName>
    </submittedName>
</protein>
<evidence type="ECO:0000313" key="4">
    <source>
        <dbReference type="Proteomes" id="UP000285596"/>
    </source>
</evidence>
<keyword evidence="2" id="KW-1133">Transmembrane helix</keyword>
<evidence type="ECO:0000256" key="2">
    <source>
        <dbReference type="SAM" id="Phobius"/>
    </source>
</evidence>
<evidence type="ECO:0000256" key="1">
    <source>
        <dbReference type="SAM" id="MobiDB-lite"/>
    </source>
</evidence>
<keyword evidence="2" id="KW-0812">Transmembrane</keyword>
<dbReference type="Proteomes" id="UP000285596">
    <property type="component" value="Unassembled WGS sequence"/>
</dbReference>
<feature type="transmembrane region" description="Helical" evidence="2">
    <location>
        <begin position="60"/>
        <end position="79"/>
    </location>
</feature>
<proteinExistence type="predicted"/>
<dbReference type="AlphaFoldDB" id="A0A423UY39"/>
<dbReference type="EMBL" id="QWFA01000088">
    <property type="protein sequence ID" value="ROV67242.1"/>
    <property type="molecule type" value="Genomic_DNA"/>
</dbReference>